<organism evidence="2 3">
    <name type="scientific">Luteimonas aestuarii</name>
    <dbReference type="NCBI Taxonomy" id="453837"/>
    <lineage>
        <taxon>Bacteria</taxon>
        <taxon>Pseudomonadati</taxon>
        <taxon>Pseudomonadota</taxon>
        <taxon>Gammaproteobacteria</taxon>
        <taxon>Lysobacterales</taxon>
        <taxon>Lysobacteraceae</taxon>
        <taxon>Luteimonas</taxon>
    </lineage>
</organism>
<dbReference type="InterPro" id="IPR016040">
    <property type="entry name" value="NAD(P)-bd_dom"/>
</dbReference>
<dbReference type="OrthoDB" id="9798632at2"/>
<reference evidence="2 3" key="1">
    <citation type="submission" date="2019-03" db="EMBL/GenBank/DDBJ databases">
        <title>Luteimonas zhaokaii sp.nov., isolated from the rectal contents of Plateau pika in Yushu, Qinghai Province, China.</title>
        <authorList>
            <person name="Zhang G."/>
        </authorList>
    </citation>
    <scope>NUCLEOTIDE SEQUENCE [LARGE SCALE GENOMIC DNA]</scope>
    <source>
        <strain evidence="2 3">B9</strain>
    </source>
</reference>
<dbReference type="AlphaFoldDB" id="A0A4R5U3U5"/>
<dbReference type="PANTHER" id="PTHR14097:SF8">
    <property type="entry name" value="NAD(P)-BINDING DOMAIN-CONTAINING PROTEIN"/>
    <property type="match status" value="1"/>
</dbReference>
<evidence type="ECO:0000313" key="3">
    <source>
        <dbReference type="Proteomes" id="UP000294796"/>
    </source>
</evidence>
<dbReference type="PANTHER" id="PTHR14097">
    <property type="entry name" value="OXIDOREDUCTASE HTATIP2"/>
    <property type="match status" value="1"/>
</dbReference>
<dbReference type="EMBL" id="SMTF01000001">
    <property type="protein sequence ID" value="TDK28392.1"/>
    <property type="molecule type" value="Genomic_DNA"/>
</dbReference>
<name>A0A4R5U3U5_9GAMM</name>
<accession>A0A4R5U3U5</accession>
<dbReference type="Proteomes" id="UP000294796">
    <property type="component" value="Unassembled WGS sequence"/>
</dbReference>
<dbReference type="Pfam" id="PF13460">
    <property type="entry name" value="NAD_binding_10"/>
    <property type="match status" value="1"/>
</dbReference>
<protein>
    <submittedName>
        <fullName evidence="2">NAD-dependent epimerase/dehydratase family protein</fullName>
    </submittedName>
</protein>
<dbReference type="InterPro" id="IPR036291">
    <property type="entry name" value="NAD(P)-bd_dom_sf"/>
</dbReference>
<dbReference type="SUPFAM" id="SSF51735">
    <property type="entry name" value="NAD(P)-binding Rossmann-fold domains"/>
    <property type="match status" value="1"/>
</dbReference>
<feature type="domain" description="NAD(P)-binding" evidence="1">
    <location>
        <begin position="7"/>
        <end position="152"/>
    </location>
</feature>
<evidence type="ECO:0000313" key="2">
    <source>
        <dbReference type="EMBL" id="TDK28392.1"/>
    </source>
</evidence>
<gene>
    <name evidence="2" type="ORF">E2F46_00400</name>
</gene>
<dbReference type="Gene3D" id="3.40.50.720">
    <property type="entry name" value="NAD(P)-binding Rossmann-like Domain"/>
    <property type="match status" value="1"/>
</dbReference>
<dbReference type="RefSeq" id="WP_133320214.1">
    <property type="nucleotide sequence ID" value="NZ_SMTF01000001.1"/>
</dbReference>
<proteinExistence type="predicted"/>
<sequence>MHVLLTGATGLVGQGVLHECLQAHDLRQVTALVRRPTGRQHPRLREIVLEDFADAPGIAQRLEGMDACFHCAGAPPIGTPEAEYRHVTLALTLAVANAYATANPDGRFLYVSGAHADASSRIMPLRIKGETEDALRMLSLSTVMLRPGGIQPVHGEQTSHAVLKPLYAVGGPFMGLGVRLMPGLMTTTAAVGRAMLALSHMPSPPSTVENAEINRLGAPG</sequence>
<keyword evidence="3" id="KW-1185">Reference proteome</keyword>
<evidence type="ECO:0000259" key="1">
    <source>
        <dbReference type="Pfam" id="PF13460"/>
    </source>
</evidence>
<comment type="caution">
    <text evidence="2">The sequence shown here is derived from an EMBL/GenBank/DDBJ whole genome shotgun (WGS) entry which is preliminary data.</text>
</comment>